<protein>
    <recommendedName>
        <fullName evidence="1">Fibronectin type-III domain-containing protein</fullName>
    </recommendedName>
</protein>
<feature type="domain" description="Fibronectin type-III" evidence="1">
    <location>
        <begin position="524"/>
        <end position="619"/>
    </location>
</feature>
<evidence type="ECO:0000313" key="2">
    <source>
        <dbReference type="EMBL" id="CCC53115.1"/>
    </source>
</evidence>
<name>G0UBC7_TRYVY</name>
<feature type="domain" description="Fibronectin type-III" evidence="1">
    <location>
        <begin position="1255"/>
        <end position="1342"/>
    </location>
</feature>
<accession>G0UBC7</accession>
<organism evidence="2">
    <name type="scientific">Trypanosoma vivax (strain Y486)</name>
    <dbReference type="NCBI Taxonomy" id="1055687"/>
    <lineage>
        <taxon>Eukaryota</taxon>
        <taxon>Discoba</taxon>
        <taxon>Euglenozoa</taxon>
        <taxon>Kinetoplastea</taxon>
        <taxon>Metakinetoplastina</taxon>
        <taxon>Trypanosomatida</taxon>
        <taxon>Trypanosomatidae</taxon>
        <taxon>Trypanosoma</taxon>
        <taxon>Duttonella</taxon>
    </lineage>
</organism>
<sequence>MRVLNWEEVPKRLEAQRALAQCPGLMLECLYPLFSASPIDKEVIVEPQHATPPMLIVATLPSAHFSRVTLQLHMNDLRVDEETQSFMSSLTVAYPSSWYLLTVDSSTETPETVVQASLTFSLPRGQHMKFCYVLFGGTKSNEVVVPPGSVFSSEWLASLRHIVQSLRSTQELVAEMIFRMGFRVHLRGLFRLIDECRWLENETFVCKLLKTAEEHFCSHKGSDGNSKTSSTLQVECIATSERDDCIDTFTHSLQVGLCLKSDPEPTPSASVVSKASAAELLWWKRIELAKKLLHSMPLDACHDCQIPSLRERQLVDWLQAHYRTQRLSDGSPPALVAAVHPTLVSLTGSNKARQAAEEPKQQLSIDTPASNTSCSFVDLRWTNFPSCSGSPVTTVSALLTRTLPLDTCTVYSVGKTLALESLSRNCASVRLASVKHVPALAEARSRFIAIFSVDTSTASMRLQRIVSARTREDLRGSIVHDVTNLCVQQMYCAVHVALRRPLCSSVFFQSDVLVSDGITFATTQRFVENVRITSLSDCGIELEWEGVASSVTVQCTPLQWLNVAGNCQRPSSVTDSSRAEWPTLVLQRHSGNKCVIAGLQPCTIYCLRVGPAEDDAADSLLPGLSAEWAEGVELFFGTCISVDEMAGPSLEFVEARQTGIARTLSCPIFRGIAAIASDRLMELIITPRLSMDGLPAELESTWVQRCEGGAPDRVMTTLLEKDCDMTRVSVQFDVEVCSAHVRSSGARGLDDVEDTASDFLEYSECKSGEESNEEAKGQGASSDVDACDVMKAAYRWFMSGVLPHTREVGVLKTVWNLLCAPVSTTSAECTWVGIPSARYVVTLRARGASAMCDGGGSTGCVHRVQEENETVCQIEEIIEAGSGPNCVTLRNLQPCVSYDGQVRCDNSGETLTFVLHMPPEQPSMSVANIVVDMRSLVVSVKLPVNSGDDTFLSATITPQRITMDNTSGTETLLQASYAHVPKDRPIAVALGRHWRCEGDSCVSSQPTYLRAVTNLQCHIASDAEGLGNADGANSDGVVLTWTCVSHDATEPLTVLVNGEARTSTIENTLYVDRSAFPVAESITFRGAFLIEGTNPIFILPMPPSLSTANCALRAISRREVQVTIDAEYCALLSRMYRAVKSAVRVLLCVNGHPTLELPLADDRVAEGKASARFLKLAMDEHEMERSTTLTVCVVSILSGECSHALEGNGFSSATSKLNGNDGGWASDEAAVLPPQPVLLIPWSTSAPFEARVTPFRSIGGLRVTHLSPTSAKLSWVASLQSGAFHEEYGVHITVRCAARELCISDREEYALCQKHCFMLRDLHPGTPYEVEVAVLRGDTGERVRFVTPQRVASETLQKLLCSIHTTLSQCGECNTTGELEPECSASSLSRTTLKSGLGPRAVNFQMILPRHDKKYWTVSPHSAWFGLMRKTALVPVFASSASLQVALVASSGKLLQLWSSTETSQERTVSFLFALGSREIGARWPHIELGVESVVRHMPENGGSAQTQSVAGSSCPAKHLPLRESEDGREVAGVEAFVRRNPLPDRPKMAVMDRQLVVELLGCPQLRLLDEHFCVVEWGGSCNSYTVHWRAGPSGVVHTEFVEPDEGAKPHLRVNICTLQTVVLLFCVHGTRCMSNSLLFAVLIPPKSRHLVMHRSAAVGEAALVPQTASRPSVFLEKPSISVKYAPAAGMARASMHAGGGRSASVHCTATVTDTSGSEWVEGFRGLLNDEVCCTTLPQPPTVVWLYPVVCVCFFRLTSAGRPTNLFNEFIRLFGY</sequence>
<dbReference type="InterPro" id="IPR003961">
    <property type="entry name" value="FN3_dom"/>
</dbReference>
<dbReference type="SUPFAM" id="SSF49265">
    <property type="entry name" value="Fibronectin type III"/>
    <property type="match status" value="1"/>
</dbReference>
<gene>
    <name evidence="2" type="ORF">TVY486_1105990</name>
</gene>
<reference evidence="2" key="1">
    <citation type="journal article" date="2012" name="Proc. Natl. Acad. Sci. U.S.A.">
        <title>Antigenic diversity is generated by distinct evolutionary mechanisms in African trypanosome species.</title>
        <authorList>
            <person name="Jackson A.P."/>
            <person name="Berry A."/>
            <person name="Aslett M."/>
            <person name="Allison H.C."/>
            <person name="Burton P."/>
            <person name="Vavrova-Anderson J."/>
            <person name="Brown R."/>
            <person name="Browne H."/>
            <person name="Corton N."/>
            <person name="Hauser H."/>
            <person name="Gamble J."/>
            <person name="Gilderthorp R."/>
            <person name="Marcello L."/>
            <person name="McQuillan J."/>
            <person name="Otto T.D."/>
            <person name="Quail M.A."/>
            <person name="Sanders M.J."/>
            <person name="van Tonder A."/>
            <person name="Ginger M.L."/>
            <person name="Field M.C."/>
            <person name="Barry J.D."/>
            <person name="Hertz-Fowler C."/>
            <person name="Berriman M."/>
        </authorList>
    </citation>
    <scope>NUCLEOTIDE SEQUENCE</scope>
    <source>
        <strain evidence="2">Y486</strain>
    </source>
</reference>
<dbReference type="SMART" id="SM00060">
    <property type="entry name" value="FN3"/>
    <property type="match status" value="3"/>
</dbReference>
<proteinExistence type="predicted"/>
<dbReference type="CDD" id="cd00063">
    <property type="entry name" value="FN3"/>
    <property type="match status" value="1"/>
</dbReference>
<dbReference type="Gene3D" id="2.60.40.10">
    <property type="entry name" value="Immunoglobulins"/>
    <property type="match status" value="1"/>
</dbReference>
<evidence type="ECO:0000259" key="1">
    <source>
        <dbReference type="SMART" id="SM00060"/>
    </source>
</evidence>
<dbReference type="EMBL" id="HE573027">
    <property type="protein sequence ID" value="CCC53115.1"/>
    <property type="molecule type" value="Genomic_DNA"/>
</dbReference>
<dbReference type="InterPro" id="IPR013783">
    <property type="entry name" value="Ig-like_fold"/>
</dbReference>
<feature type="domain" description="Fibronectin type-III" evidence="1">
    <location>
        <begin position="811"/>
        <end position="910"/>
    </location>
</feature>
<dbReference type="InterPro" id="IPR036116">
    <property type="entry name" value="FN3_sf"/>
</dbReference>